<evidence type="ECO:0000313" key="6">
    <source>
        <dbReference type="EMBL" id="MBU9738688.1"/>
    </source>
</evidence>
<dbReference type="PROSITE" id="PS00059">
    <property type="entry name" value="ADH_ZINC"/>
    <property type="match status" value="1"/>
</dbReference>
<dbReference type="GO" id="GO:0016491">
    <property type="term" value="F:oxidoreductase activity"/>
    <property type="evidence" value="ECO:0007669"/>
    <property type="project" value="UniProtKB-KW"/>
</dbReference>
<comment type="caution">
    <text evidence="6">The sequence shown here is derived from an EMBL/GenBank/DDBJ whole genome shotgun (WGS) entry which is preliminary data.</text>
</comment>
<dbReference type="Gene3D" id="3.90.180.10">
    <property type="entry name" value="Medium-chain alcohol dehydrogenases, catalytic domain"/>
    <property type="match status" value="1"/>
</dbReference>
<dbReference type="InterPro" id="IPR002328">
    <property type="entry name" value="ADH_Zn_CS"/>
</dbReference>
<protein>
    <submittedName>
        <fullName evidence="6">Zinc-binding dehydrogenase</fullName>
    </submittedName>
</protein>
<dbReference type="SMART" id="SM00829">
    <property type="entry name" value="PKS_ER"/>
    <property type="match status" value="1"/>
</dbReference>
<evidence type="ECO:0000259" key="5">
    <source>
        <dbReference type="SMART" id="SM00829"/>
    </source>
</evidence>
<dbReference type="AlphaFoldDB" id="A0A949K871"/>
<dbReference type="Pfam" id="PF00107">
    <property type="entry name" value="ADH_zinc_N"/>
    <property type="match status" value="1"/>
</dbReference>
<dbReference type="EMBL" id="JAHQCW010000039">
    <property type="protein sequence ID" value="MBU9738688.1"/>
    <property type="molecule type" value="Genomic_DNA"/>
</dbReference>
<dbReference type="InterPro" id="IPR011032">
    <property type="entry name" value="GroES-like_sf"/>
</dbReference>
<dbReference type="InterPro" id="IPR013149">
    <property type="entry name" value="ADH-like_C"/>
</dbReference>
<dbReference type="RefSeq" id="WP_238722783.1">
    <property type="nucleotide sequence ID" value="NZ_JAHQCW010000039.1"/>
</dbReference>
<comment type="similarity">
    <text evidence="4">Belongs to the zinc-containing alcohol dehydrogenase family.</text>
</comment>
<dbReference type="InterPro" id="IPR036291">
    <property type="entry name" value="NAD(P)-bd_dom_sf"/>
</dbReference>
<dbReference type="PANTHER" id="PTHR43401">
    <property type="entry name" value="L-THREONINE 3-DEHYDROGENASE"/>
    <property type="match status" value="1"/>
</dbReference>
<sequence>MKAVVKYEEKPRATRLMDIEKPVCGEDQVLLKVMAAGVCGSDVDIWNQNIGFKIKTPVVQGHEFCGVIVEKGERVKHFQINDRVVCETAAQICGECVYCRTGNYNQCPNRCGYGALIDGAFSEYVAVPERILHHMPDTLSFERASLTEPCCVAYNAMIVKTQIQPGKPAVIIGPGTIGLLCIIMAKLAGAYPVIAVGRSSSANRMEIAGQLGADILIYSDREDPRDAVRKLTGGIGVPVVCDCAGNTSTFKLSMDIVAPNGQITKVGWGPAPIDVSIDPIVQKGASIQGSFSHTWDTWETVIRLIDAGRINLEPFSRFIFGIDEWEKAFEAMDSRQAVKSVILPNA</sequence>
<dbReference type="InterPro" id="IPR050129">
    <property type="entry name" value="Zn_alcohol_dh"/>
</dbReference>
<evidence type="ECO:0000256" key="4">
    <source>
        <dbReference type="RuleBase" id="RU361277"/>
    </source>
</evidence>
<keyword evidence="7" id="KW-1185">Reference proteome</keyword>
<feature type="domain" description="Enoyl reductase (ER)" evidence="5">
    <location>
        <begin position="13"/>
        <end position="342"/>
    </location>
</feature>
<dbReference type="CDD" id="cd08258">
    <property type="entry name" value="Zn_ADH4"/>
    <property type="match status" value="1"/>
</dbReference>
<name>A0A949K871_9FIRM</name>
<organism evidence="6 7">
    <name type="scientific">Diplocloster agilis</name>
    <dbReference type="NCBI Taxonomy" id="2850323"/>
    <lineage>
        <taxon>Bacteria</taxon>
        <taxon>Bacillati</taxon>
        <taxon>Bacillota</taxon>
        <taxon>Clostridia</taxon>
        <taxon>Lachnospirales</taxon>
        <taxon>Lachnospiraceae</taxon>
        <taxon>Diplocloster</taxon>
    </lineage>
</organism>
<evidence type="ECO:0000256" key="1">
    <source>
        <dbReference type="ARBA" id="ARBA00022723"/>
    </source>
</evidence>
<dbReference type="SUPFAM" id="SSF51735">
    <property type="entry name" value="NAD(P)-binding Rossmann-fold domains"/>
    <property type="match status" value="1"/>
</dbReference>
<proteinExistence type="inferred from homology"/>
<gene>
    <name evidence="6" type="ORF">KTH89_19285</name>
</gene>
<dbReference type="SUPFAM" id="SSF50129">
    <property type="entry name" value="GroES-like"/>
    <property type="match status" value="1"/>
</dbReference>
<dbReference type="Pfam" id="PF08240">
    <property type="entry name" value="ADH_N"/>
    <property type="match status" value="1"/>
</dbReference>
<comment type="cofactor">
    <cofactor evidence="4">
        <name>Zn(2+)</name>
        <dbReference type="ChEBI" id="CHEBI:29105"/>
    </cofactor>
</comment>
<evidence type="ECO:0000313" key="7">
    <source>
        <dbReference type="Proteomes" id="UP000712157"/>
    </source>
</evidence>
<accession>A0A949K871</accession>
<dbReference type="Gene3D" id="3.40.50.720">
    <property type="entry name" value="NAD(P)-binding Rossmann-like Domain"/>
    <property type="match status" value="1"/>
</dbReference>
<reference evidence="6" key="1">
    <citation type="submission" date="2021-06" db="EMBL/GenBank/DDBJ databases">
        <title>Description of novel taxa of the family Lachnospiraceae.</title>
        <authorList>
            <person name="Chaplin A.V."/>
            <person name="Sokolova S.R."/>
            <person name="Pikina A.P."/>
            <person name="Korzhanova M."/>
            <person name="Belova V."/>
            <person name="Korostin D."/>
            <person name="Efimov B.A."/>
        </authorList>
    </citation>
    <scope>NUCLEOTIDE SEQUENCE</scope>
    <source>
        <strain evidence="6">ASD5720</strain>
    </source>
</reference>
<dbReference type="Proteomes" id="UP000712157">
    <property type="component" value="Unassembled WGS sequence"/>
</dbReference>
<evidence type="ECO:0000256" key="2">
    <source>
        <dbReference type="ARBA" id="ARBA00022833"/>
    </source>
</evidence>
<dbReference type="PANTHER" id="PTHR43401:SF2">
    <property type="entry name" value="L-THREONINE 3-DEHYDROGENASE"/>
    <property type="match status" value="1"/>
</dbReference>
<keyword evidence="2 4" id="KW-0862">Zinc</keyword>
<evidence type="ECO:0000256" key="3">
    <source>
        <dbReference type="ARBA" id="ARBA00023002"/>
    </source>
</evidence>
<keyword evidence="1 4" id="KW-0479">Metal-binding</keyword>
<dbReference type="InterPro" id="IPR013154">
    <property type="entry name" value="ADH-like_N"/>
</dbReference>
<dbReference type="GO" id="GO:0008270">
    <property type="term" value="F:zinc ion binding"/>
    <property type="evidence" value="ECO:0007669"/>
    <property type="project" value="InterPro"/>
</dbReference>
<dbReference type="InterPro" id="IPR020843">
    <property type="entry name" value="ER"/>
</dbReference>
<keyword evidence="3" id="KW-0560">Oxidoreductase</keyword>